<dbReference type="CDD" id="cd00761">
    <property type="entry name" value="Glyco_tranf_GTA_type"/>
    <property type="match status" value="1"/>
</dbReference>
<keyword evidence="3" id="KW-0328">Glycosyltransferase</keyword>
<evidence type="ECO:0000259" key="5">
    <source>
        <dbReference type="Pfam" id="PF00535"/>
    </source>
</evidence>
<accession>A0A558A6J2</accession>
<dbReference type="Pfam" id="PF00535">
    <property type="entry name" value="Glycos_transf_2"/>
    <property type="match status" value="1"/>
</dbReference>
<dbReference type="Gene3D" id="3.90.550.10">
    <property type="entry name" value="Spore Coat Polysaccharide Biosynthesis Protein SpsA, Chain A"/>
    <property type="match status" value="1"/>
</dbReference>
<sequence>MSELDVLVPTRDRPTELAVTLSGLAAQEFAGFSVIVSDQSDGAPGWETPSATAMIRMLERNGHPVRLSRNLPRRGLAHQRGHLLSLSSARYVLYLDDDVWLEPGALARMHSAITELECAFVGNAVQGLSYLDDHRPHELAPYEEWQGRPEPEHVSPGSPAWGRWTLHNAANPTHLSDRVAHRPKWTSYKIAWVGGCVLYDREMLESVGGFDFWQELPETHCGEDVLPQLRLQAKYGGAGILPTGAVHLESPTTVPDRTSQAYEVVSP</sequence>
<comment type="similarity">
    <text evidence="2">Belongs to the glycosyltransferase 2 family.</text>
</comment>
<evidence type="ECO:0000256" key="4">
    <source>
        <dbReference type="ARBA" id="ARBA00022679"/>
    </source>
</evidence>
<keyword evidence="4 6" id="KW-0808">Transferase</keyword>
<evidence type="ECO:0000256" key="1">
    <source>
        <dbReference type="ARBA" id="ARBA00004776"/>
    </source>
</evidence>
<evidence type="ECO:0000313" key="7">
    <source>
        <dbReference type="Proteomes" id="UP000318578"/>
    </source>
</evidence>
<protein>
    <submittedName>
        <fullName evidence="6">Glycosyltransferase</fullName>
    </submittedName>
</protein>
<reference evidence="6 7" key="1">
    <citation type="submission" date="2019-07" db="EMBL/GenBank/DDBJ databases">
        <title>New species of Amycolatopsis and Streptomyces.</title>
        <authorList>
            <person name="Duangmal K."/>
            <person name="Teo W.F.A."/>
            <person name="Lipun K."/>
        </authorList>
    </citation>
    <scope>NUCLEOTIDE SEQUENCE [LARGE SCALE GENOMIC DNA]</scope>
    <source>
        <strain evidence="6 7">JCM 30562</strain>
    </source>
</reference>
<gene>
    <name evidence="6" type="ORF">FNH06_22805</name>
</gene>
<keyword evidence="7" id="KW-1185">Reference proteome</keyword>
<evidence type="ECO:0000256" key="3">
    <source>
        <dbReference type="ARBA" id="ARBA00022676"/>
    </source>
</evidence>
<dbReference type="EMBL" id="VJZA01000042">
    <property type="protein sequence ID" value="TVT19852.1"/>
    <property type="molecule type" value="Genomic_DNA"/>
</dbReference>
<evidence type="ECO:0000313" key="6">
    <source>
        <dbReference type="EMBL" id="TVT19852.1"/>
    </source>
</evidence>
<proteinExistence type="inferred from homology"/>
<dbReference type="SUPFAM" id="SSF53448">
    <property type="entry name" value="Nucleotide-diphospho-sugar transferases"/>
    <property type="match status" value="1"/>
</dbReference>
<feature type="domain" description="Glycosyltransferase 2-like" evidence="5">
    <location>
        <begin position="6"/>
        <end position="126"/>
    </location>
</feature>
<dbReference type="PANTHER" id="PTHR43179">
    <property type="entry name" value="RHAMNOSYLTRANSFERASE WBBL"/>
    <property type="match status" value="1"/>
</dbReference>
<dbReference type="InterPro" id="IPR001173">
    <property type="entry name" value="Glyco_trans_2-like"/>
</dbReference>
<dbReference type="Proteomes" id="UP000318578">
    <property type="component" value="Unassembled WGS sequence"/>
</dbReference>
<name>A0A558A6J2_9PSEU</name>
<comment type="caution">
    <text evidence="6">The sequence shown here is derived from an EMBL/GenBank/DDBJ whole genome shotgun (WGS) entry which is preliminary data.</text>
</comment>
<dbReference type="GO" id="GO:0016757">
    <property type="term" value="F:glycosyltransferase activity"/>
    <property type="evidence" value="ECO:0007669"/>
    <property type="project" value="UniProtKB-KW"/>
</dbReference>
<organism evidence="6 7">
    <name type="scientific">Amycolatopsis acidiphila</name>
    <dbReference type="NCBI Taxonomy" id="715473"/>
    <lineage>
        <taxon>Bacteria</taxon>
        <taxon>Bacillati</taxon>
        <taxon>Actinomycetota</taxon>
        <taxon>Actinomycetes</taxon>
        <taxon>Pseudonocardiales</taxon>
        <taxon>Pseudonocardiaceae</taxon>
        <taxon>Amycolatopsis</taxon>
    </lineage>
</organism>
<dbReference type="RefSeq" id="WP_144641911.1">
    <property type="nucleotide sequence ID" value="NZ_BNAX01000007.1"/>
</dbReference>
<dbReference type="AlphaFoldDB" id="A0A558A6J2"/>
<dbReference type="OrthoDB" id="9787979at2"/>
<dbReference type="InterPro" id="IPR029044">
    <property type="entry name" value="Nucleotide-diphossugar_trans"/>
</dbReference>
<evidence type="ECO:0000256" key="2">
    <source>
        <dbReference type="ARBA" id="ARBA00006739"/>
    </source>
</evidence>
<comment type="pathway">
    <text evidence="1">Cell wall biogenesis; cell wall polysaccharide biosynthesis.</text>
</comment>
<dbReference type="PANTHER" id="PTHR43179:SF12">
    <property type="entry name" value="GALACTOFURANOSYLTRANSFERASE GLFT2"/>
    <property type="match status" value="1"/>
</dbReference>